<dbReference type="EMBL" id="ML208647">
    <property type="protein sequence ID" value="TFK61571.1"/>
    <property type="molecule type" value="Genomic_DNA"/>
</dbReference>
<sequence>MHLLSWDLAGCSRVLCICRWPSCEGSAAKDLQDDEHGPGNVHQYDGDADGESEEPLNRDSREAFVASKMIRFLKYREVGSAPFRFVSIRTLSLSSTFAYPETCVSPEVPPNGLNDAQKPTAYSCTHTHRACNNPKRAPRRIWHDQERVTRFKDHPSIASASREGKKLSRSIGEVGAGSSEDEPLIKRSCHRQSNDGRDEEQVEEPADDEEQVEEPTDNDDEGMVGVDEAPAACGANGGGSNSNERASSNSEVDEGSDSSASGIRWKGNREDRRKAEEMYQTYLESNKNCARTLISLFLRAENPRESIPLPSCLCKVLRDDMSFLPEAACASAELTMEILLGDNGKVKCLTHWWRGRSSSNLAKDRVGAYNDGVKVVDCGCSIDVMLWEFFLLKTFKLAPPYTAFPLLHYNSRDGMTAAIMELLGITRAQELFNSNGTGWHDPQHQQTLKKQRLALLMADLGQEDIKGKKEESPGPLDNMASPFLAPVRRGASSLSRSARSVASPGPEAPSLTPIRKKLRSAKATDKRKAG</sequence>
<reference evidence="1 2" key="1">
    <citation type="journal article" date="2019" name="Nat. Ecol. Evol.">
        <title>Megaphylogeny resolves global patterns of mushroom evolution.</title>
        <authorList>
            <person name="Varga T."/>
            <person name="Krizsan K."/>
            <person name="Foldi C."/>
            <person name="Dima B."/>
            <person name="Sanchez-Garcia M."/>
            <person name="Sanchez-Ramirez S."/>
            <person name="Szollosi G.J."/>
            <person name="Szarkandi J.G."/>
            <person name="Papp V."/>
            <person name="Albert L."/>
            <person name="Andreopoulos W."/>
            <person name="Angelini C."/>
            <person name="Antonin V."/>
            <person name="Barry K.W."/>
            <person name="Bougher N.L."/>
            <person name="Buchanan P."/>
            <person name="Buyck B."/>
            <person name="Bense V."/>
            <person name="Catcheside P."/>
            <person name="Chovatia M."/>
            <person name="Cooper J."/>
            <person name="Damon W."/>
            <person name="Desjardin D."/>
            <person name="Finy P."/>
            <person name="Geml J."/>
            <person name="Haridas S."/>
            <person name="Hughes K."/>
            <person name="Justo A."/>
            <person name="Karasinski D."/>
            <person name="Kautmanova I."/>
            <person name="Kiss B."/>
            <person name="Kocsube S."/>
            <person name="Kotiranta H."/>
            <person name="LaButti K.M."/>
            <person name="Lechner B.E."/>
            <person name="Liimatainen K."/>
            <person name="Lipzen A."/>
            <person name="Lukacs Z."/>
            <person name="Mihaltcheva S."/>
            <person name="Morgado L.N."/>
            <person name="Niskanen T."/>
            <person name="Noordeloos M.E."/>
            <person name="Ohm R.A."/>
            <person name="Ortiz-Santana B."/>
            <person name="Ovrebo C."/>
            <person name="Racz N."/>
            <person name="Riley R."/>
            <person name="Savchenko A."/>
            <person name="Shiryaev A."/>
            <person name="Soop K."/>
            <person name="Spirin V."/>
            <person name="Szebenyi C."/>
            <person name="Tomsovsky M."/>
            <person name="Tulloss R.E."/>
            <person name="Uehling J."/>
            <person name="Grigoriev I.V."/>
            <person name="Vagvolgyi C."/>
            <person name="Papp T."/>
            <person name="Martin F.M."/>
            <person name="Miettinen O."/>
            <person name="Hibbett D.S."/>
            <person name="Nagy L.G."/>
        </authorList>
    </citation>
    <scope>NUCLEOTIDE SEQUENCE [LARGE SCALE GENOMIC DNA]</scope>
    <source>
        <strain evidence="1 2">NL-1719</strain>
    </source>
</reference>
<keyword evidence="2" id="KW-1185">Reference proteome</keyword>
<evidence type="ECO:0000313" key="2">
    <source>
        <dbReference type="Proteomes" id="UP000308600"/>
    </source>
</evidence>
<proteinExistence type="predicted"/>
<accession>A0ACD3A7P9</accession>
<evidence type="ECO:0000313" key="1">
    <source>
        <dbReference type="EMBL" id="TFK61571.1"/>
    </source>
</evidence>
<dbReference type="Proteomes" id="UP000308600">
    <property type="component" value="Unassembled WGS sequence"/>
</dbReference>
<protein>
    <submittedName>
        <fullName evidence="1">Uncharacterized protein</fullName>
    </submittedName>
</protein>
<name>A0ACD3A7P9_9AGAR</name>
<gene>
    <name evidence="1" type="ORF">BDN72DRAFT_863500</name>
</gene>
<organism evidence="1 2">
    <name type="scientific">Pluteus cervinus</name>
    <dbReference type="NCBI Taxonomy" id="181527"/>
    <lineage>
        <taxon>Eukaryota</taxon>
        <taxon>Fungi</taxon>
        <taxon>Dikarya</taxon>
        <taxon>Basidiomycota</taxon>
        <taxon>Agaricomycotina</taxon>
        <taxon>Agaricomycetes</taxon>
        <taxon>Agaricomycetidae</taxon>
        <taxon>Agaricales</taxon>
        <taxon>Pluteineae</taxon>
        <taxon>Pluteaceae</taxon>
        <taxon>Pluteus</taxon>
    </lineage>
</organism>